<dbReference type="InterPro" id="IPR012851">
    <property type="entry name" value="Spore_coat_CotF-like"/>
</dbReference>
<dbReference type="EMBL" id="BMHP01000001">
    <property type="protein sequence ID" value="GGD49034.1"/>
    <property type="molecule type" value="Genomic_DNA"/>
</dbReference>
<keyword evidence="3" id="KW-1185">Reference proteome</keyword>
<dbReference type="Gene3D" id="1.20.1260.10">
    <property type="match status" value="1"/>
</dbReference>
<evidence type="ECO:0000313" key="3">
    <source>
        <dbReference type="Proteomes" id="UP000612456"/>
    </source>
</evidence>
<dbReference type="InterPro" id="IPR012347">
    <property type="entry name" value="Ferritin-like"/>
</dbReference>
<evidence type="ECO:0000256" key="1">
    <source>
        <dbReference type="SAM" id="MobiDB-lite"/>
    </source>
</evidence>
<gene>
    <name evidence="2" type="ORF">GCM10010911_03220</name>
</gene>
<dbReference type="AlphaFoldDB" id="A0A916YKC1"/>
<name>A0A916YKC1_9BACL</name>
<dbReference type="RefSeq" id="WP_229749992.1">
    <property type="nucleotide sequence ID" value="NZ_BMHP01000001.1"/>
</dbReference>
<feature type="compositionally biased region" description="Basic and acidic residues" evidence="1">
    <location>
        <begin position="102"/>
        <end position="111"/>
    </location>
</feature>
<organism evidence="2 3">
    <name type="scientific">Paenibacillus nasutitermitis</name>
    <dbReference type="NCBI Taxonomy" id="1652958"/>
    <lineage>
        <taxon>Bacteria</taxon>
        <taxon>Bacillati</taxon>
        <taxon>Bacillota</taxon>
        <taxon>Bacilli</taxon>
        <taxon>Bacillales</taxon>
        <taxon>Paenibacillaceae</taxon>
        <taxon>Paenibacillus</taxon>
    </lineage>
</organism>
<feature type="region of interest" description="Disordered" evidence="1">
    <location>
        <begin position="95"/>
        <end position="144"/>
    </location>
</feature>
<reference evidence="2" key="2">
    <citation type="submission" date="2020-09" db="EMBL/GenBank/DDBJ databases">
        <authorList>
            <person name="Sun Q."/>
            <person name="Zhou Y."/>
        </authorList>
    </citation>
    <scope>NUCLEOTIDE SEQUENCE</scope>
    <source>
        <strain evidence="2">CGMCC 1.15178</strain>
    </source>
</reference>
<protein>
    <recommendedName>
        <fullName evidence="4">Spore coat protein</fullName>
    </recommendedName>
</protein>
<sequence>MYQQQQNMQNGPLQALMPEEDMAYTVLADLKRVVREYATAATESSCPEIRGMFTQLLNNTLHMQEDLFNAMKAANMYSVSSPALRQDLAKQIQQNQQMIQKTEQHLQKLEQKNQSAQQQMQQNSSQHQAYQQQQTPPQNGQYFM</sequence>
<dbReference type="Pfam" id="PF07875">
    <property type="entry name" value="Coat_F"/>
    <property type="match status" value="1"/>
</dbReference>
<accession>A0A916YKC1</accession>
<proteinExistence type="predicted"/>
<dbReference type="Proteomes" id="UP000612456">
    <property type="component" value="Unassembled WGS sequence"/>
</dbReference>
<reference evidence="2" key="1">
    <citation type="journal article" date="2014" name="Int. J. Syst. Evol. Microbiol.">
        <title>Complete genome sequence of Corynebacterium casei LMG S-19264T (=DSM 44701T), isolated from a smear-ripened cheese.</title>
        <authorList>
            <consortium name="US DOE Joint Genome Institute (JGI-PGF)"/>
            <person name="Walter F."/>
            <person name="Albersmeier A."/>
            <person name="Kalinowski J."/>
            <person name="Ruckert C."/>
        </authorList>
    </citation>
    <scope>NUCLEOTIDE SEQUENCE</scope>
    <source>
        <strain evidence="2">CGMCC 1.15178</strain>
    </source>
</reference>
<evidence type="ECO:0008006" key="4">
    <source>
        <dbReference type="Google" id="ProtNLM"/>
    </source>
</evidence>
<evidence type="ECO:0000313" key="2">
    <source>
        <dbReference type="EMBL" id="GGD49034.1"/>
    </source>
</evidence>
<feature type="compositionally biased region" description="Low complexity" evidence="1">
    <location>
        <begin position="112"/>
        <end position="144"/>
    </location>
</feature>
<comment type="caution">
    <text evidence="2">The sequence shown here is derived from an EMBL/GenBank/DDBJ whole genome shotgun (WGS) entry which is preliminary data.</text>
</comment>